<dbReference type="CDD" id="cd00657">
    <property type="entry name" value="Ferritin_like"/>
    <property type="match status" value="1"/>
</dbReference>
<proteinExistence type="predicted"/>
<dbReference type="RefSeq" id="WP_272010506.1">
    <property type="nucleotide sequence ID" value="NZ_JAQNDN010000027.1"/>
</dbReference>
<gene>
    <name evidence="2" type="ORF">POL58_47250</name>
</gene>
<comment type="caution">
    <text evidence="2">The sequence shown here is derived from an EMBL/GenBank/DDBJ whole genome shotgun (WGS) entry which is preliminary data.</text>
</comment>
<dbReference type="InterPro" id="IPR009078">
    <property type="entry name" value="Ferritin-like_SF"/>
</dbReference>
<evidence type="ECO:0000313" key="2">
    <source>
        <dbReference type="EMBL" id="MDC0675432.1"/>
    </source>
</evidence>
<evidence type="ECO:0000313" key="3">
    <source>
        <dbReference type="Proteomes" id="UP001217838"/>
    </source>
</evidence>
<dbReference type="EMBL" id="JAQNDN010000027">
    <property type="protein sequence ID" value="MDC0675432.1"/>
    <property type="molecule type" value="Genomic_DNA"/>
</dbReference>
<sequence length="410" mass="42564">MRKDFERFSRGFLSELMACLGLALMSGCGPGPDPGTGGDTSTGNEHASTDSISTATDGTSTTTGMIDPSVTASSGASGGDPESCDPPPPPAESEDPFYTQDYMCFPLPMELATCPHFNATVVREKLNPEQSCHHERFEVQCGPDATPDEPGSCCYYTMHDNGLNCPGRPLTIDGEVRTAAATHRSDWSNADVPVLPALPPETRARLAGVWAAAAAAEHGSIASFARFVLQLLAVGAPAELVVAAQQAMADEVAHARACYAIAGAYAQRPIGPGPLDVSGAMGPTDLAAVAVAAVREGCINETLAALTAEIGSAHAEHPAIRSTLARIAADERRHARLAWQFVQWAVAQCPATASAVALAFAEAQRDPAPGTRDADDLLAHGLLSPGAQHELTVIALREVIAPAATALLRA</sequence>
<name>A0ABT5BMV7_9BACT</name>
<feature type="compositionally biased region" description="Low complexity" evidence="1">
    <location>
        <begin position="41"/>
        <end position="64"/>
    </location>
</feature>
<reference evidence="2 3" key="1">
    <citation type="submission" date="2022-11" db="EMBL/GenBank/DDBJ databases">
        <title>Minimal conservation of predation-associated metabolite biosynthetic gene clusters underscores biosynthetic potential of Myxococcota including descriptions for ten novel species: Archangium lansinium sp. nov., Myxococcus landrumus sp. nov., Nannocystis bai.</title>
        <authorList>
            <person name="Ahearne A."/>
            <person name="Stevens C."/>
            <person name="Dowd S."/>
        </authorList>
    </citation>
    <scope>NUCLEOTIDE SEQUENCE [LARGE SCALE GENOMIC DNA]</scope>
    <source>
        <strain evidence="2 3">NCELM</strain>
    </source>
</reference>
<dbReference type="Proteomes" id="UP001217838">
    <property type="component" value="Unassembled WGS sequence"/>
</dbReference>
<feature type="region of interest" description="Disordered" evidence="1">
    <location>
        <begin position="31"/>
        <end position="97"/>
    </location>
</feature>
<dbReference type="Gene3D" id="1.10.620.20">
    <property type="entry name" value="Ribonucleotide Reductase, subunit A"/>
    <property type="match status" value="1"/>
</dbReference>
<keyword evidence="3" id="KW-1185">Reference proteome</keyword>
<organism evidence="2 3">
    <name type="scientific">Nannocystis radixulma</name>
    <dbReference type="NCBI Taxonomy" id="2995305"/>
    <lineage>
        <taxon>Bacteria</taxon>
        <taxon>Pseudomonadati</taxon>
        <taxon>Myxococcota</taxon>
        <taxon>Polyangia</taxon>
        <taxon>Nannocystales</taxon>
        <taxon>Nannocystaceae</taxon>
        <taxon>Nannocystis</taxon>
    </lineage>
</organism>
<protein>
    <submittedName>
        <fullName evidence="2">Ferritin-like domain-containing protein</fullName>
    </submittedName>
</protein>
<dbReference type="InterPro" id="IPR012348">
    <property type="entry name" value="RNR-like"/>
</dbReference>
<accession>A0ABT5BMV7</accession>
<dbReference type="PROSITE" id="PS51257">
    <property type="entry name" value="PROKAR_LIPOPROTEIN"/>
    <property type="match status" value="1"/>
</dbReference>
<dbReference type="SUPFAM" id="SSF47240">
    <property type="entry name" value="Ferritin-like"/>
    <property type="match status" value="1"/>
</dbReference>
<feature type="compositionally biased region" description="Gly residues" evidence="1">
    <location>
        <begin position="31"/>
        <end position="40"/>
    </location>
</feature>
<evidence type="ECO:0000256" key="1">
    <source>
        <dbReference type="SAM" id="MobiDB-lite"/>
    </source>
</evidence>